<dbReference type="RefSeq" id="WP_133754914.1">
    <property type="nucleotide sequence ID" value="NZ_CP171129.1"/>
</dbReference>
<keyword evidence="11" id="KW-1185">Reference proteome</keyword>
<evidence type="ECO:0000256" key="4">
    <source>
        <dbReference type="ARBA" id="ARBA00047175"/>
    </source>
</evidence>
<comment type="caution">
    <text evidence="10">The sequence shown here is derived from an EMBL/GenBank/DDBJ whole genome shotgun (WGS) entry which is preliminary data.</text>
</comment>
<reference evidence="10 11" key="1">
    <citation type="submission" date="2019-03" db="EMBL/GenBank/DDBJ databases">
        <title>Genomic Encyclopedia of Archaeal and Bacterial Type Strains, Phase II (KMG-II): from individual species to whole genera.</title>
        <authorList>
            <person name="Goeker M."/>
        </authorList>
    </citation>
    <scope>NUCLEOTIDE SEQUENCE [LARGE SCALE GENOMIC DNA]</scope>
    <source>
        <strain evidence="10 11">DSM 24323</strain>
    </source>
</reference>
<evidence type="ECO:0000256" key="8">
    <source>
        <dbReference type="PIRSR" id="PIRSR001434-2"/>
    </source>
</evidence>
<dbReference type="GO" id="GO:0019346">
    <property type="term" value="P:transsulfuration"/>
    <property type="evidence" value="ECO:0007669"/>
    <property type="project" value="InterPro"/>
</dbReference>
<dbReference type="SUPFAM" id="SSF53383">
    <property type="entry name" value="PLP-dependent transferases"/>
    <property type="match status" value="1"/>
</dbReference>
<evidence type="ECO:0000313" key="11">
    <source>
        <dbReference type="Proteomes" id="UP000295371"/>
    </source>
</evidence>
<dbReference type="InterPro" id="IPR015421">
    <property type="entry name" value="PyrdxlP-dep_Trfase_major"/>
</dbReference>
<dbReference type="EMBL" id="SOAW01000001">
    <property type="protein sequence ID" value="TDT34558.1"/>
    <property type="molecule type" value="Genomic_DNA"/>
</dbReference>
<feature type="modified residue" description="N6-(pyridoxal phosphate)lysine" evidence="8">
    <location>
        <position position="199"/>
    </location>
</feature>
<dbReference type="Gene3D" id="3.40.640.10">
    <property type="entry name" value="Type I PLP-dependent aspartate aminotransferase-like (Major domain)"/>
    <property type="match status" value="1"/>
</dbReference>
<dbReference type="FunFam" id="3.40.640.10:FF:000046">
    <property type="entry name" value="Cystathionine gamma-lyase"/>
    <property type="match status" value="1"/>
</dbReference>
<evidence type="ECO:0000256" key="2">
    <source>
        <dbReference type="ARBA" id="ARBA00009077"/>
    </source>
</evidence>
<dbReference type="Gene3D" id="3.90.1150.10">
    <property type="entry name" value="Aspartate Aminotransferase, domain 1"/>
    <property type="match status" value="1"/>
</dbReference>
<name>A0A4V3ENP7_9ACTN</name>
<dbReference type="OrthoDB" id="9780685at2"/>
<dbReference type="CDD" id="cd00614">
    <property type="entry name" value="CGS_like"/>
    <property type="match status" value="1"/>
</dbReference>
<dbReference type="GO" id="GO:0004123">
    <property type="term" value="F:cystathionine gamma-lyase activity"/>
    <property type="evidence" value="ECO:0007669"/>
    <property type="project" value="TreeGrafter"/>
</dbReference>
<dbReference type="GO" id="GO:0030170">
    <property type="term" value="F:pyridoxal phosphate binding"/>
    <property type="evidence" value="ECO:0007669"/>
    <property type="project" value="InterPro"/>
</dbReference>
<keyword evidence="3 8" id="KW-0663">Pyridoxal phosphate</keyword>
<evidence type="ECO:0000256" key="1">
    <source>
        <dbReference type="ARBA" id="ARBA00001933"/>
    </source>
</evidence>
<dbReference type="GO" id="GO:0019343">
    <property type="term" value="P:cysteine biosynthetic process via cystathionine"/>
    <property type="evidence" value="ECO:0007669"/>
    <property type="project" value="TreeGrafter"/>
</dbReference>
<dbReference type="GO" id="GO:0047982">
    <property type="term" value="F:homocysteine desulfhydrase activity"/>
    <property type="evidence" value="ECO:0007669"/>
    <property type="project" value="UniProtKB-EC"/>
</dbReference>
<protein>
    <recommendedName>
        <fullName evidence="4">homocysteine desulfhydrase</fullName>
        <ecNumber evidence="4">4.4.1.2</ecNumber>
    </recommendedName>
    <alternativeName>
        <fullName evidence="5">Homocysteine desulfhydrase</fullName>
    </alternativeName>
</protein>
<dbReference type="InterPro" id="IPR000277">
    <property type="entry name" value="Cys/Met-Metab_PyrdxlP-dep_enz"/>
</dbReference>
<gene>
    <name evidence="10" type="ORF">CLV29_2230</name>
</gene>
<comment type="similarity">
    <text evidence="2 9">Belongs to the trans-sulfuration enzymes family.</text>
</comment>
<dbReference type="GO" id="GO:0005737">
    <property type="term" value="C:cytoplasm"/>
    <property type="evidence" value="ECO:0007669"/>
    <property type="project" value="TreeGrafter"/>
</dbReference>
<comment type="cofactor">
    <cofactor evidence="1 9">
        <name>pyridoxal 5'-phosphate</name>
        <dbReference type="ChEBI" id="CHEBI:597326"/>
    </cofactor>
</comment>
<accession>A0A4V3ENP7</accession>
<dbReference type="Proteomes" id="UP000295371">
    <property type="component" value="Unassembled WGS sequence"/>
</dbReference>
<dbReference type="InterPro" id="IPR015424">
    <property type="entry name" value="PyrdxlP-dep_Trfase"/>
</dbReference>
<proteinExistence type="inferred from homology"/>
<dbReference type="PIRSF" id="PIRSF001434">
    <property type="entry name" value="CGS"/>
    <property type="match status" value="1"/>
</dbReference>
<dbReference type="InterPro" id="IPR015422">
    <property type="entry name" value="PyrdxlP-dep_Trfase_small"/>
</dbReference>
<dbReference type="PANTHER" id="PTHR11808">
    <property type="entry name" value="TRANS-SULFURATION ENZYME FAMILY MEMBER"/>
    <property type="match status" value="1"/>
</dbReference>
<dbReference type="EC" id="4.4.1.2" evidence="4"/>
<evidence type="ECO:0000256" key="3">
    <source>
        <dbReference type="ARBA" id="ARBA00022898"/>
    </source>
</evidence>
<evidence type="ECO:0000313" key="10">
    <source>
        <dbReference type="EMBL" id="TDT34558.1"/>
    </source>
</evidence>
<dbReference type="NCBIfam" id="NF005871">
    <property type="entry name" value="PRK07811.1"/>
    <property type="match status" value="1"/>
</dbReference>
<comment type="catalytic activity">
    <reaction evidence="6">
        <text>L-homocysteine + H2O = 2-oxobutanoate + hydrogen sulfide + NH4(+) + H(+)</text>
        <dbReference type="Rhea" id="RHEA:14501"/>
        <dbReference type="ChEBI" id="CHEBI:15377"/>
        <dbReference type="ChEBI" id="CHEBI:15378"/>
        <dbReference type="ChEBI" id="CHEBI:16763"/>
        <dbReference type="ChEBI" id="CHEBI:28938"/>
        <dbReference type="ChEBI" id="CHEBI:29919"/>
        <dbReference type="ChEBI" id="CHEBI:58199"/>
        <dbReference type="EC" id="4.4.1.2"/>
    </reaction>
    <physiologicalReaction direction="left-to-right" evidence="6">
        <dbReference type="Rhea" id="RHEA:14502"/>
    </physiologicalReaction>
</comment>
<dbReference type="GO" id="GO:0003962">
    <property type="term" value="F:cystathionine gamma-synthase activity"/>
    <property type="evidence" value="ECO:0007669"/>
    <property type="project" value="TreeGrafter"/>
</dbReference>
<evidence type="ECO:0000256" key="7">
    <source>
        <dbReference type="ARBA" id="ARBA00052699"/>
    </source>
</evidence>
<organism evidence="10 11">
    <name type="scientific">Naumannella halotolerans</name>
    <dbReference type="NCBI Taxonomy" id="993414"/>
    <lineage>
        <taxon>Bacteria</taxon>
        <taxon>Bacillati</taxon>
        <taxon>Actinomycetota</taxon>
        <taxon>Actinomycetes</taxon>
        <taxon>Propionibacteriales</taxon>
        <taxon>Propionibacteriaceae</taxon>
        <taxon>Naumannella</taxon>
    </lineage>
</organism>
<evidence type="ECO:0000256" key="6">
    <source>
        <dbReference type="ARBA" id="ARBA00048780"/>
    </source>
</evidence>
<dbReference type="PANTHER" id="PTHR11808:SF15">
    <property type="entry name" value="CYSTATHIONINE GAMMA-LYASE"/>
    <property type="match status" value="1"/>
</dbReference>
<evidence type="ECO:0000256" key="9">
    <source>
        <dbReference type="RuleBase" id="RU362118"/>
    </source>
</evidence>
<sequence>MAFGFNTRALRIPHDPVTGAVVHPIHQSTTYVQDDVGVLRGEFEYARVASPTRTALQHQLASLEGAAHAQTFPSGLSASDVLLRAVVRAGGEVLLPNDVYGGTYRLLDKVLSQFGIGYRVVDQTDLDATAAAVEAAPAGSAIWVETPTNPMLRLADIAAISELGRAHGVPVLVDSTMASPYLQQPLALGASAVLHSSTKYLSGHSDALGGVVATNDDALAEELGFLANAVGAAGGPFDSWLIARGAKTLGVRMDRHCANALAVAEMLQEHPKVLQVFHPGLPDDPGHELAQRQMSGKGGGVVSFRVSGGAEAAARVARGTELFTLAESLGGVESLLDVPAQMTHAAAQDSTLAPPDDLIRLSVGIEDAADLLADLERALTAA</sequence>
<dbReference type="GO" id="GO:0018826">
    <property type="term" value="F:methionine gamma-lyase activity"/>
    <property type="evidence" value="ECO:0007669"/>
    <property type="project" value="UniProtKB-EC"/>
</dbReference>
<dbReference type="Pfam" id="PF01053">
    <property type="entry name" value="Cys_Met_Meta_PP"/>
    <property type="match status" value="1"/>
</dbReference>
<comment type="catalytic activity">
    <reaction evidence="7">
        <text>L-methionine + H2O = methanethiol + 2-oxobutanoate + NH4(+)</text>
        <dbReference type="Rhea" id="RHEA:23800"/>
        <dbReference type="ChEBI" id="CHEBI:15377"/>
        <dbReference type="ChEBI" id="CHEBI:16007"/>
        <dbReference type="ChEBI" id="CHEBI:16763"/>
        <dbReference type="ChEBI" id="CHEBI:28938"/>
        <dbReference type="ChEBI" id="CHEBI:57844"/>
        <dbReference type="EC" id="4.4.1.11"/>
    </reaction>
    <physiologicalReaction direction="left-to-right" evidence="7">
        <dbReference type="Rhea" id="RHEA:23801"/>
    </physiologicalReaction>
</comment>
<evidence type="ECO:0000256" key="5">
    <source>
        <dbReference type="ARBA" id="ARBA00047199"/>
    </source>
</evidence>
<dbReference type="AlphaFoldDB" id="A0A4V3ENP7"/>